<sequence>MINQTISLPFAYDFDSALVRLARDPINAVNVEEREVLVPMEEGNVIRLKGTGSTLHPAFEIENVVDDAQMDRLFSIFHFDRPLDEIARHFEKTDLAPIFEQYAGMPIIKSFSLYGTLVKSIIHQQLNLKFADVLLMRFVEVYGKNENGVWRYPKPEEAAMINVEDLRMLQFSNRKAEYIIEISRAIAEGRLELDKFETMDDEEIISELVAIRGIGPWTAQSFLLFGLGRANLFPMADIGLQNALKLHWKMDRKPTYEEMAERFPIWSPYLSYASLYLWKSIE</sequence>
<dbReference type="EC" id="3.2.2.21" evidence="2"/>
<gene>
    <name evidence="6" type="ORF">ACFQ38_11640</name>
</gene>
<dbReference type="InterPro" id="IPR011257">
    <property type="entry name" value="DNA_glycosylase"/>
</dbReference>
<dbReference type="Pfam" id="PF00730">
    <property type="entry name" value="HhH-GPD"/>
    <property type="match status" value="1"/>
</dbReference>
<dbReference type="PANTHER" id="PTHR43003">
    <property type="entry name" value="DNA-3-METHYLADENINE GLYCOSYLASE"/>
    <property type="match status" value="1"/>
</dbReference>
<dbReference type="EMBL" id="JBHTLT010000081">
    <property type="protein sequence ID" value="MFD1205742.1"/>
    <property type="molecule type" value="Genomic_DNA"/>
</dbReference>
<comment type="caution">
    <text evidence="6">The sequence shown here is derived from an EMBL/GenBank/DDBJ whole genome shotgun (WGS) entry which is preliminary data.</text>
</comment>
<keyword evidence="3" id="KW-0227">DNA damage</keyword>
<evidence type="ECO:0000256" key="4">
    <source>
        <dbReference type="ARBA" id="ARBA00023204"/>
    </source>
</evidence>
<organism evidence="6 7">
    <name type="scientific">Sporosarcina contaminans</name>
    <dbReference type="NCBI Taxonomy" id="633403"/>
    <lineage>
        <taxon>Bacteria</taxon>
        <taxon>Bacillati</taxon>
        <taxon>Bacillota</taxon>
        <taxon>Bacilli</taxon>
        <taxon>Bacillales</taxon>
        <taxon>Caryophanaceae</taxon>
        <taxon>Sporosarcina</taxon>
    </lineage>
</organism>
<dbReference type="Proteomes" id="UP001597231">
    <property type="component" value="Unassembled WGS sequence"/>
</dbReference>
<accession>A0ABW3TZA0</accession>
<dbReference type="RefSeq" id="WP_336823393.1">
    <property type="nucleotide sequence ID" value="NZ_JBHTLT010000081.1"/>
</dbReference>
<protein>
    <recommendedName>
        <fullName evidence="2">DNA-3-methyladenine glycosylase II</fullName>
        <ecNumber evidence="2">3.2.2.21</ecNumber>
    </recommendedName>
</protein>
<evidence type="ECO:0000259" key="5">
    <source>
        <dbReference type="SMART" id="SM00478"/>
    </source>
</evidence>
<reference evidence="7" key="1">
    <citation type="journal article" date="2019" name="Int. J. Syst. Evol. Microbiol.">
        <title>The Global Catalogue of Microorganisms (GCM) 10K type strain sequencing project: providing services to taxonomists for standard genome sequencing and annotation.</title>
        <authorList>
            <consortium name="The Broad Institute Genomics Platform"/>
            <consortium name="The Broad Institute Genome Sequencing Center for Infectious Disease"/>
            <person name="Wu L."/>
            <person name="Ma J."/>
        </authorList>
    </citation>
    <scope>NUCLEOTIDE SEQUENCE [LARGE SCALE GENOMIC DNA]</scope>
    <source>
        <strain evidence="7">CCUG 53915</strain>
    </source>
</reference>
<evidence type="ECO:0000256" key="1">
    <source>
        <dbReference type="ARBA" id="ARBA00000086"/>
    </source>
</evidence>
<dbReference type="InterPro" id="IPR051912">
    <property type="entry name" value="Alkylbase_DNA_Glycosylase/TA"/>
</dbReference>
<name>A0ABW3TZA0_9BACL</name>
<keyword evidence="4" id="KW-0234">DNA repair</keyword>
<dbReference type="PANTHER" id="PTHR43003:SF5">
    <property type="entry name" value="DNA-3-METHYLADENINE GLYCOSYLASE"/>
    <property type="match status" value="1"/>
</dbReference>
<dbReference type="Gene3D" id="1.10.340.30">
    <property type="entry name" value="Hypothetical protein, domain 2"/>
    <property type="match status" value="1"/>
</dbReference>
<evidence type="ECO:0000313" key="7">
    <source>
        <dbReference type="Proteomes" id="UP001597231"/>
    </source>
</evidence>
<evidence type="ECO:0000256" key="2">
    <source>
        <dbReference type="ARBA" id="ARBA00012000"/>
    </source>
</evidence>
<keyword evidence="7" id="KW-1185">Reference proteome</keyword>
<dbReference type="SMART" id="SM00478">
    <property type="entry name" value="ENDO3c"/>
    <property type="match status" value="1"/>
</dbReference>
<dbReference type="Gene3D" id="1.10.1670.40">
    <property type="match status" value="1"/>
</dbReference>
<proteinExistence type="predicted"/>
<dbReference type="CDD" id="cd00056">
    <property type="entry name" value="ENDO3c"/>
    <property type="match status" value="1"/>
</dbReference>
<comment type="catalytic activity">
    <reaction evidence="1">
        <text>Hydrolysis of alkylated DNA, releasing 3-methyladenine, 3-methylguanine, 7-methylguanine and 7-methyladenine.</text>
        <dbReference type="EC" id="3.2.2.21"/>
    </reaction>
</comment>
<dbReference type="SUPFAM" id="SSF48150">
    <property type="entry name" value="DNA-glycosylase"/>
    <property type="match status" value="1"/>
</dbReference>
<evidence type="ECO:0000256" key="3">
    <source>
        <dbReference type="ARBA" id="ARBA00022763"/>
    </source>
</evidence>
<dbReference type="InterPro" id="IPR003265">
    <property type="entry name" value="HhH-GPD_domain"/>
</dbReference>
<feature type="domain" description="HhH-GPD" evidence="5">
    <location>
        <begin position="122"/>
        <end position="281"/>
    </location>
</feature>
<evidence type="ECO:0000313" key="6">
    <source>
        <dbReference type="EMBL" id="MFD1205742.1"/>
    </source>
</evidence>